<dbReference type="EMBL" id="WNWW01000289">
    <property type="protein sequence ID" value="KAF3426790.1"/>
    <property type="molecule type" value="Genomic_DNA"/>
</dbReference>
<gene>
    <name evidence="10" type="ORF">E2986_00409</name>
</gene>
<organism evidence="10 11">
    <name type="scientific">Frieseomelitta varia</name>
    <dbReference type="NCBI Taxonomy" id="561572"/>
    <lineage>
        <taxon>Eukaryota</taxon>
        <taxon>Metazoa</taxon>
        <taxon>Ecdysozoa</taxon>
        <taxon>Arthropoda</taxon>
        <taxon>Hexapoda</taxon>
        <taxon>Insecta</taxon>
        <taxon>Pterygota</taxon>
        <taxon>Neoptera</taxon>
        <taxon>Endopterygota</taxon>
        <taxon>Hymenoptera</taxon>
        <taxon>Apocrita</taxon>
        <taxon>Aculeata</taxon>
        <taxon>Apoidea</taxon>
        <taxon>Anthophila</taxon>
        <taxon>Apidae</taxon>
        <taxon>Frieseomelitta</taxon>
    </lineage>
</organism>
<evidence type="ECO:0000256" key="4">
    <source>
        <dbReference type="ARBA" id="ARBA00022801"/>
    </source>
</evidence>
<dbReference type="Pfam" id="PF00232">
    <property type="entry name" value="Glyco_hydro_1"/>
    <property type="match status" value="2"/>
</dbReference>
<evidence type="ECO:0000256" key="8">
    <source>
        <dbReference type="RuleBase" id="RU003690"/>
    </source>
</evidence>
<dbReference type="GO" id="GO:0008422">
    <property type="term" value="F:beta-glucosidase activity"/>
    <property type="evidence" value="ECO:0007669"/>
    <property type="project" value="TreeGrafter"/>
</dbReference>
<evidence type="ECO:0000256" key="3">
    <source>
        <dbReference type="ARBA" id="ARBA00012744"/>
    </source>
</evidence>
<dbReference type="FunFam" id="3.20.20.80:FF:000013">
    <property type="entry name" value="lactase-phlorizin hydrolase"/>
    <property type="match status" value="1"/>
</dbReference>
<dbReference type="EC" id="3.2.1.21" evidence="3"/>
<accession>A0A833VWQ3</accession>
<evidence type="ECO:0000256" key="2">
    <source>
        <dbReference type="ARBA" id="ARBA00011738"/>
    </source>
</evidence>
<proteinExistence type="inferred from homology"/>
<comment type="similarity">
    <text evidence="1 8">Belongs to the glycosyl hydrolase 1 family.</text>
</comment>
<evidence type="ECO:0000313" key="10">
    <source>
        <dbReference type="EMBL" id="KAF3426790.1"/>
    </source>
</evidence>
<keyword evidence="6 9" id="KW-0326">Glycosidase</keyword>
<reference evidence="10" key="1">
    <citation type="submission" date="2019-11" db="EMBL/GenBank/DDBJ databases">
        <title>The nuclear and mitochondrial genomes of Frieseomelitta varia - a highly eusocial stingless bee (Meliponini) with a permanently sterile worker caste.</title>
        <authorList>
            <person name="Freitas F.C.P."/>
            <person name="Lourenco A.P."/>
            <person name="Nunes F.M.F."/>
            <person name="Paschoal A.R."/>
            <person name="Abreu F.C.P."/>
            <person name="Barbin F.O."/>
            <person name="Bataglia L."/>
            <person name="Cardoso-Junior C.A.M."/>
            <person name="Cervoni M.S."/>
            <person name="Silva S.R."/>
            <person name="Dalarmi F."/>
            <person name="Del Lama M.A."/>
            <person name="Depintor T.S."/>
            <person name="Ferreira K.M."/>
            <person name="Goria P.S."/>
            <person name="Jaskot M.C."/>
            <person name="Lago D.C."/>
            <person name="Luna-Lucena D."/>
            <person name="Moda L.M."/>
            <person name="Nascimento L."/>
            <person name="Pedrino M."/>
            <person name="Rabico F.O."/>
            <person name="Sanches F.C."/>
            <person name="Santos D.E."/>
            <person name="Santos C.G."/>
            <person name="Vieira J."/>
            <person name="Lopes T.F."/>
            <person name="Barchuk A.R."/>
            <person name="Hartfelder K."/>
            <person name="Simoes Z.L.P."/>
            <person name="Bitondi M.M.G."/>
            <person name="Pinheiro D.G."/>
        </authorList>
    </citation>
    <scope>NUCLEOTIDE SEQUENCE</scope>
    <source>
        <strain evidence="10">USP_RPSP 00005682</strain>
        <tissue evidence="10">Whole individual</tissue>
    </source>
</reference>
<dbReference type="InterPro" id="IPR033132">
    <property type="entry name" value="GH_1_N_CS"/>
</dbReference>
<dbReference type="PROSITE" id="PS00572">
    <property type="entry name" value="GLYCOSYL_HYDROL_F1_1"/>
    <property type="match status" value="1"/>
</dbReference>
<keyword evidence="11" id="KW-1185">Reference proteome</keyword>
<dbReference type="PANTHER" id="PTHR10353:SF36">
    <property type="entry name" value="LP05116P"/>
    <property type="match status" value="1"/>
</dbReference>
<dbReference type="PANTHER" id="PTHR10353">
    <property type="entry name" value="GLYCOSYL HYDROLASE"/>
    <property type="match status" value="1"/>
</dbReference>
<evidence type="ECO:0000256" key="5">
    <source>
        <dbReference type="ARBA" id="ARBA00023180"/>
    </source>
</evidence>
<feature type="active site" description="Nucleophile" evidence="7">
    <location>
        <position position="447"/>
    </location>
</feature>
<dbReference type="InterPro" id="IPR017853">
    <property type="entry name" value="GH"/>
</dbReference>
<dbReference type="InterPro" id="IPR001360">
    <property type="entry name" value="Glyco_hydro_1"/>
</dbReference>
<evidence type="ECO:0000256" key="1">
    <source>
        <dbReference type="ARBA" id="ARBA00010838"/>
    </source>
</evidence>
<dbReference type="InterPro" id="IPR018120">
    <property type="entry name" value="Glyco_hydro_1_AS"/>
</dbReference>
<dbReference type="Proteomes" id="UP000655588">
    <property type="component" value="Unassembled WGS sequence"/>
</dbReference>
<dbReference type="SUPFAM" id="SSF51445">
    <property type="entry name" value="(Trans)glycosidases"/>
    <property type="match status" value="1"/>
</dbReference>
<evidence type="ECO:0000256" key="9">
    <source>
        <dbReference type="RuleBase" id="RU004468"/>
    </source>
</evidence>
<keyword evidence="5" id="KW-0325">Glycoprotein</keyword>
<dbReference type="PROSITE" id="PS00653">
    <property type="entry name" value="GLYCOSYL_HYDROL_F1_2"/>
    <property type="match status" value="1"/>
</dbReference>
<comment type="subunit">
    <text evidence="2">Homodimer.</text>
</comment>
<sequence length="540" mass="62428">MSQRTIESYLNVTIGKITRNRRDNGRICFDHVFSSSTSGKDDVEDEEKYLRFPPNFIFGAATAAYQIEGAWNVSGTSIEFKFLSSNLIFLIFFLARVENTGKGESTWDRLVHEHPDRIYNGDTGDVAANSYYQYKEDVAILKKLGFKWYRFSVSWSRILPTGFPNKINREGVQYYHNLIDELKANGIEPMLTLYHWDHPQVLEDMGGWLNDEMVYWFGDYASIIFREYGPKVKKFVTINEPKAICKNGYSLGIHAPGKRLSGLGEYMCIHNVLKSHATAYRIYDSEFRSKYHGEVGFLVDVMAYMPENLDSDAAADTSFEFNIGWTMHPIFSKEGDYPSVMKQLVANRSKAEGFMKSRLPAFNEYWINFIRNSADFLAVNHYTSRLIVSGTMGKIPSHEHDQGVREIIDSFWKSSASNWLKVVPEGFRYVLIQLAKYCGNLPIYITENGVSDHGALKDDERIYYYREYLKQMLIAIHKDGVDIRGYFLWSLLDNFEWNAGYSERFGIVFVDYEDPNRQRILKKSASWWQQVIAAGKIETN</sequence>
<comment type="caution">
    <text evidence="10">The sequence shown here is derived from an EMBL/GenBank/DDBJ whole genome shotgun (WGS) entry which is preliminary data.</text>
</comment>
<evidence type="ECO:0000256" key="7">
    <source>
        <dbReference type="PROSITE-ProRule" id="PRU10055"/>
    </source>
</evidence>
<name>A0A833VWQ3_9HYME</name>
<protein>
    <recommendedName>
        <fullName evidence="3">beta-glucosidase</fullName>
        <ecNumber evidence="3">3.2.1.21</ecNumber>
    </recommendedName>
</protein>
<keyword evidence="4 9" id="KW-0378">Hydrolase</keyword>
<dbReference type="PRINTS" id="PR00131">
    <property type="entry name" value="GLHYDRLASE1"/>
</dbReference>
<dbReference type="AlphaFoldDB" id="A0A833VWQ3"/>
<evidence type="ECO:0000256" key="6">
    <source>
        <dbReference type="ARBA" id="ARBA00023295"/>
    </source>
</evidence>
<evidence type="ECO:0000313" key="11">
    <source>
        <dbReference type="Proteomes" id="UP000655588"/>
    </source>
</evidence>
<dbReference type="Gene3D" id="3.20.20.80">
    <property type="entry name" value="Glycosidases"/>
    <property type="match status" value="1"/>
</dbReference>
<dbReference type="GO" id="GO:0005975">
    <property type="term" value="P:carbohydrate metabolic process"/>
    <property type="evidence" value="ECO:0007669"/>
    <property type="project" value="InterPro"/>
</dbReference>